<dbReference type="Gene3D" id="2.130.10.130">
    <property type="entry name" value="Integrin alpha, N-terminal"/>
    <property type="match status" value="3"/>
</dbReference>
<proteinExistence type="predicted"/>
<evidence type="ECO:0000313" key="6">
    <source>
        <dbReference type="EMBL" id="SDR13841.1"/>
    </source>
</evidence>
<evidence type="ECO:0000313" key="7">
    <source>
        <dbReference type="Proteomes" id="UP000217103"/>
    </source>
</evidence>
<dbReference type="InterPro" id="IPR000413">
    <property type="entry name" value="Integrin_alpha"/>
</dbReference>
<dbReference type="InterPro" id="IPR013519">
    <property type="entry name" value="Int_alpha_beta-p"/>
</dbReference>
<dbReference type="SMART" id="SM00191">
    <property type="entry name" value="Int_alpha"/>
    <property type="match status" value="7"/>
</dbReference>
<dbReference type="PRINTS" id="PR01185">
    <property type="entry name" value="INTEGRINA"/>
</dbReference>
<reference evidence="6 7" key="1">
    <citation type="submission" date="2016-10" db="EMBL/GenBank/DDBJ databases">
        <authorList>
            <person name="de Groot N.N."/>
        </authorList>
    </citation>
    <scope>NUCLEOTIDE SEQUENCE [LARGE SCALE GENOMIC DNA]</scope>
    <source>
        <strain evidence="6 7">DSM 43794</strain>
    </source>
</reference>
<dbReference type="SUPFAM" id="SSF69318">
    <property type="entry name" value="Integrin alpha N-terminal domain"/>
    <property type="match status" value="1"/>
</dbReference>
<dbReference type="PANTHER" id="PTHR23221:SF7">
    <property type="entry name" value="PHOSPHATIDYLINOSITOL-GLYCAN-SPECIFIC PHOSPHOLIPASE D"/>
    <property type="match status" value="1"/>
</dbReference>
<accession>A0A1H1GL20</accession>
<keyword evidence="3" id="KW-0378">Hydrolase</keyword>
<dbReference type="Pfam" id="PF01839">
    <property type="entry name" value="FG-GAP"/>
    <property type="match status" value="6"/>
</dbReference>
<keyword evidence="4" id="KW-0325">Glycoprotein</keyword>
<dbReference type="PROSITE" id="PS51470">
    <property type="entry name" value="FG_GAP"/>
    <property type="match status" value="3"/>
</dbReference>
<evidence type="ECO:0000256" key="3">
    <source>
        <dbReference type="ARBA" id="ARBA00022801"/>
    </source>
</evidence>
<evidence type="ECO:0000256" key="4">
    <source>
        <dbReference type="ARBA" id="ARBA00023180"/>
    </source>
</evidence>
<evidence type="ECO:0000256" key="2">
    <source>
        <dbReference type="ARBA" id="ARBA00022737"/>
    </source>
</evidence>
<keyword evidence="7" id="KW-1185">Reference proteome</keyword>
<name>A0A1H1GL20_9ACTN</name>
<dbReference type="RefSeq" id="WP_093260400.1">
    <property type="nucleotide sequence ID" value="NZ_FNKK01000002.1"/>
</dbReference>
<dbReference type="InterPro" id="IPR028994">
    <property type="entry name" value="Integrin_alpha_N"/>
</dbReference>
<dbReference type="GO" id="GO:0008305">
    <property type="term" value="C:integrin complex"/>
    <property type="evidence" value="ECO:0007669"/>
    <property type="project" value="InterPro"/>
</dbReference>
<dbReference type="GO" id="GO:0007155">
    <property type="term" value="P:cell adhesion"/>
    <property type="evidence" value="ECO:0007669"/>
    <property type="project" value="InterPro"/>
</dbReference>
<dbReference type="Proteomes" id="UP000217103">
    <property type="component" value="Unassembled WGS sequence"/>
</dbReference>
<dbReference type="OrthoDB" id="344301at2"/>
<protein>
    <submittedName>
        <fullName evidence="6">FG-GAP repeat-containing protein</fullName>
    </submittedName>
</protein>
<feature type="chain" id="PRO_5039618695" evidence="5">
    <location>
        <begin position="23"/>
        <end position="470"/>
    </location>
</feature>
<evidence type="ECO:0000256" key="5">
    <source>
        <dbReference type="SAM" id="SignalP"/>
    </source>
</evidence>
<dbReference type="STRING" id="35622.SAMN04489764_3660"/>
<keyword evidence="2" id="KW-0677">Repeat</keyword>
<sequence length="470" mass="47264">MSIPRAALLAAALITAPLPPSAAFTASAAEHRAGEGGGVDFDCDGRADLAVAAPYADAGGAARSGAVRVLYGMRQVRELTQDTPGVPDAAELGDAFGAALAAGDFDGDGCHDLAVGASEEFAGERRPGRDGDGVVHLFHGSRAGLRPGTTVDATDFGARPLGDRFGAALAAGDLDGDGDDELVIGAPGHGRGGAVGVYGQRGRKPYLLTQRTRWIGQKAAVTDRFGAALAAGDFDGDGRAEIAVGAPGDTVRRKGQGSVTVLDPRRRRALLITQSSPGIAGADENWDEVGAALAAGDFDGDGRDDLAIGAPGEGLTGDQRAMDHGDGMIHVVYGTPGGLRTAYAESWSQNTLKGRPRYFDRFGSALAAGDLDGDGCAELAVGAPGENAAHILRGTRGGGLTRAGNLLLTGKGGGFGAALAIVPAEDRGAGLVVAAPRAGRLVLFRPDGGRAGVALPTGPDASLYGYAMAP</sequence>
<dbReference type="PANTHER" id="PTHR23221">
    <property type="entry name" value="GLYCOSYLPHOSPHATIDYLINOSITOL PHOSPHOLIPASE D"/>
    <property type="match status" value="1"/>
</dbReference>
<dbReference type="EMBL" id="FNKK01000002">
    <property type="protein sequence ID" value="SDR13841.1"/>
    <property type="molecule type" value="Genomic_DNA"/>
</dbReference>
<organism evidence="6 7">
    <name type="scientific">Thermostaphylospora chromogena</name>
    <dbReference type="NCBI Taxonomy" id="35622"/>
    <lineage>
        <taxon>Bacteria</taxon>
        <taxon>Bacillati</taxon>
        <taxon>Actinomycetota</taxon>
        <taxon>Actinomycetes</taxon>
        <taxon>Streptosporangiales</taxon>
        <taxon>Thermomonosporaceae</taxon>
        <taxon>Thermostaphylospora</taxon>
    </lineage>
</organism>
<dbReference type="GO" id="GO:0016787">
    <property type="term" value="F:hydrolase activity"/>
    <property type="evidence" value="ECO:0007669"/>
    <property type="project" value="UniProtKB-KW"/>
</dbReference>
<gene>
    <name evidence="6" type="ORF">SAMN04489764_3660</name>
</gene>
<keyword evidence="1 5" id="KW-0732">Signal</keyword>
<feature type="signal peptide" evidence="5">
    <location>
        <begin position="1"/>
        <end position="22"/>
    </location>
</feature>
<evidence type="ECO:0000256" key="1">
    <source>
        <dbReference type="ARBA" id="ARBA00022729"/>
    </source>
</evidence>
<dbReference type="AlphaFoldDB" id="A0A1H1GL20"/>
<dbReference type="InterPro" id="IPR013517">
    <property type="entry name" value="FG-GAP"/>
</dbReference>